<keyword evidence="12" id="KW-1185">Reference proteome</keyword>
<dbReference type="GO" id="GO:0005886">
    <property type="term" value="C:plasma membrane"/>
    <property type="evidence" value="ECO:0007669"/>
    <property type="project" value="UniProtKB-SubCell"/>
</dbReference>
<feature type="transmembrane region" description="Helical" evidence="10">
    <location>
        <begin position="280"/>
        <end position="300"/>
    </location>
</feature>
<feature type="transmembrane region" description="Helical" evidence="10">
    <location>
        <begin position="64"/>
        <end position="84"/>
    </location>
</feature>
<dbReference type="Pfam" id="PF02949">
    <property type="entry name" value="7tm_6"/>
    <property type="match status" value="1"/>
</dbReference>
<comment type="subcellular location">
    <subcellularLocation>
        <location evidence="1 10">Cell membrane</location>
        <topology evidence="1 10">Multi-pass membrane protein</topology>
    </subcellularLocation>
</comment>
<dbReference type="OrthoDB" id="10489478at2759"/>
<dbReference type="FunCoup" id="A0A482WLL3">
    <property type="interactions" value="81"/>
</dbReference>
<protein>
    <recommendedName>
        <fullName evidence="10">Odorant receptor</fullName>
    </recommendedName>
</protein>
<sequence length="404" mass="46792">MERKVQNNPVVKRVRQLLSLSGMQPPHTGTDLSLIFTLLAFYFGFETCICLIKNWPQIHSRLLALEDIIISIIMIMCCMEFAYAPAHIQCLLNILDESYFNGYAETESEQKKEIIKKAVDRERITAKSIETLSFITAFNLNILPIFILIKKMVEGESLFENVEDLPLPFEYSYTFVNCNLVSFLVIYAVESIWFIISAPAFACCVYMVTVLAMRRVKTELDLLIISLNDLDKSIGHDKNLGDEYNQLIIEQKLKSRLRNFVRHHYFIIQKVNELNMGLKLTPTITLQAFCSLICFCLWYIVKGEEIVLKVKYVSFLIPLLIYLFLYAAAGQDIINGQEQLAITLFECPWMDKPKWFKTSIATMMLFVNKPLYVKQFGIYKLDMPYFSKILNAGYSYFNLLNTVQ</sequence>
<keyword evidence="5 10" id="KW-0552">Olfaction</keyword>
<organism evidence="11 12">
    <name type="scientific">Laodelphax striatellus</name>
    <name type="common">Small brown planthopper</name>
    <name type="synonym">Delphax striatella</name>
    <dbReference type="NCBI Taxonomy" id="195883"/>
    <lineage>
        <taxon>Eukaryota</taxon>
        <taxon>Metazoa</taxon>
        <taxon>Ecdysozoa</taxon>
        <taxon>Arthropoda</taxon>
        <taxon>Hexapoda</taxon>
        <taxon>Insecta</taxon>
        <taxon>Pterygota</taxon>
        <taxon>Neoptera</taxon>
        <taxon>Paraneoptera</taxon>
        <taxon>Hemiptera</taxon>
        <taxon>Auchenorrhyncha</taxon>
        <taxon>Fulgoroidea</taxon>
        <taxon>Delphacidae</taxon>
        <taxon>Criomorphinae</taxon>
        <taxon>Laodelphax</taxon>
    </lineage>
</organism>
<evidence type="ECO:0000313" key="11">
    <source>
        <dbReference type="EMBL" id="RZF34437.1"/>
    </source>
</evidence>
<proteinExistence type="inferred from homology"/>
<evidence type="ECO:0000256" key="5">
    <source>
        <dbReference type="ARBA" id="ARBA00022725"/>
    </source>
</evidence>
<comment type="similarity">
    <text evidence="10">Belongs to the insect chemoreceptor superfamily. Heteromeric odorant receptor channel (TC 1.A.69) family.</text>
</comment>
<evidence type="ECO:0000256" key="4">
    <source>
        <dbReference type="ARBA" id="ARBA00022692"/>
    </source>
</evidence>
<dbReference type="GO" id="GO:0004984">
    <property type="term" value="F:olfactory receptor activity"/>
    <property type="evidence" value="ECO:0007669"/>
    <property type="project" value="InterPro"/>
</dbReference>
<gene>
    <name evidence="11" type="ORF">LSTR_LSTR012188</name>
</gene>
<evidence type="ECO:0000256" key="7">
    <source>
        <dbReference type="ARBA" id="ARBA00023136"/>
    </source>
</evidence>
<feature type="transmembrane region" description="Helical" evidence="10">
    <location>
        <begin position="32"/>
        <end position="52"/>
    </location>
</feature>
<reference evidence="11 12" key="1">
    <citation type="journal article" date="2017" name="Gigascience">
        <title>Genome sequence of the small brown planthopper, Laodelphax striatellus.</title>
        <authorList>
            <person name="Zhu J."/>
            <person name="Jiang F."/>
            <person name="Wang X."/>
            <person name="Yang P."/>
            <person name="Bao Y."/>
            <person name="Zhao W."/>
            <person name="Wang W."/>
            <person name="Lu H."/>
            <person name="Wang Q."/>
            <person name="Cui N."/>
            <person name="Li J."/>
            <person name="Chen X."/>
            <person name="Luo L."/>
            <person name="Yu J."/>
            <person name="Kang L."/>
            <person name="Cui F."/>
        </authorList>
    </citation>
    <scope>NUCLEOTIDE SEQUENCE [LARGE SCALE GENOMIC DNA]</scope>
    <source>
        <strain evidence="11">Lst14</strain>
    </source>
</reference>
<evidence type="ECO:0000313" key="12">
    <source>
        <dbReference type="Proteomes" id="UP000291343"/>
    </source>
</evidence>
<evidence type="ECO:0000256" key="1">
    <source>
        <dbReference type="ARBA" id="ARBA00004651"/>
    </source>
</evidence>
<keyword evidence="8 10" id="KW-0675">Receptor</keyword>
<evidence type="ECO:0000256" key="8">
    <source>
        <dbReference type="ARBA" id="ARBA00023170"/>
    </source>
</evidence>
<keyword evidence="7 10" id="KW-0472">Membrane</keyword>
<dbReference type="STRING" id="195883.A0A482WLL3"/>
<dbReference type="PANTHER" id="PTHR21137:SF35">
    <property type="entry name" value="ODORANT RECEPTOR 19A-RELATED"/>
    <property type="match status" value="1"/>
</dbReference>
<dbReference type="SMR" id="A0A482WLL3"/>
<dbReference type="EMBL" id="QKKF02031507">
    <property type="protein sequence ID" value="RZF34437.1"/>
    <property type="molecule type" value="Genomic_DNA"/>
</dbReference>
<dbReference type="PANTHER" id="PTHR21137">
    <property type="entry name" value="ODORANT RECEPTOR"/>
    <property type="match status" value="1"/>
</dbReference>
<dbReference type="GO" id="GO:0005549">
    <property type="term" value="F:odorant binding"/>
    <property type="evidence" value="ECO:0007669"/>
    <property type="project" value="InterPro"/>
</dbReference>
<evidence type="ECO:0000256" key="10">
    <source>
        <dbReference type="RuleBase" id="RU351113"/>
    </source>
</evidence>
<keyword evidence="4 10" id="KW-0812">Transmembrane</keyword>
<evidence type="ECO:0000256" key="2">
    <source>
        <dbReference type="ARBA" id="ARBA00022475"/>
    </source>
</evidence>
<dbReference type="InParanoid" id="A0A482WLL3"/>
<keyword evidence="3 10" id="KW-0716">Sensory transduction</keyword>
<dbReference type="InterPro" id="IPR004117">
    <property type="entry name" value="7tm6_olfct_rcpt"/>
</dbReference>
<evidence type="ECO:0000256" key="6">
    <source>
        <dbReference type="ARBA" id="ARBA00022989"/>
    </source>
</evidence>
<comment type="caution">
    <text evidence="10">Lacks conserved residue(s) required for the propagation of feature annotation.</text>
</comment>
<keyword evidence="6 10" id="KW-1133">Transmembrane helix</keyword>
<feature type="transmembrane region" description="Helical" evidence="10">
    <location>
        <begin position="312"/>
        <end position="329"/>
    </location>
</feature>
<keyword evidence="9 10" id="KW-0807">Transducer</keyword>
<dbReference type="AlphaFoldDB" id="A0A482WLL3"/>
<keyword evidence="2" id="KW-1003">Cell membrane</keyword>
<dbReference type="Proteomes" id="UP000291343">
    <property type="component" value="Unassembled WGS sequence"/>
</dbReference>
<evidence type="ECO:0000256" key="3">
    <source>
        <dbReference type="ARBA" id="ARBA00022606"/>
    </source>
</evidence>
<comment type="caution">
    <text evidence="11">The sequence shown here is derived from an EMBL/GenBank/DDBJ whole genome shotgun (WGS) entry which is preliminary data.</text>
</comment>
<name>A0A482WLL3_LAOST</name>
<feature type="transmembrane region" description="Helical" evidence="10">
    <location>
        <begin position="192"/>
        <end position="213"/>
    </location>
</feature>
<feature type="transmembrane region" description="Helical" evidence="10">
    <location>
        <begin position="169"/>
        <end position="186"/>
    </location>
</feature>
<dbReference type="GO" id="GO:0007165">
    <property type="term" value="P:signal transduction"/>
    <property type="evidence" value="ECO:0007669"/>
    <property type="project" value="UniProtKB-KW"/>
</dbReference>
<accession>A0A482WLL3</accession>
<evidence type="ECO:0000256" key="9">
    <source>
        <dbReference type="ARBA" id="ARBA00023224"/>
    </source>
</evidence>